<dbReference type="OrthoDB" id="1934526at2759"/>
<accession>A0A5P1FQH2</accession>
<name>A0A5P1FQH2_ASPOF</name>
<evidence type="ECO:0000313" key="2">
    <source>
        <dbReference type="EMBL" id="ONK78961.1"/>
    </source>
</evidence>
<reference evidence="3" key="1">
    <citation type="journal article" date="2017" name="Nat. Commun.">
        <title>The asparagus genome sheds light on the origin and evolution of a young Y chromosome.</title>
        <authorList>
            <person name="Harkess A."/>
            <person name="Zhou J."/>
            <person name="Xu C."/>
            <person name="Bowers J.E."/>
            <person name="Van der Hulst R."/>
            <person name="Ayyampalayam S."/>
            <person name="Mercati F."/>
            <person name="Riccardi P."/>
            <person name="McKain M.R."/>
            <person name="Kakrana A."/>
            <person name="Tang H."/>
            <person name="Ray J."/>
            <person name="Groenendijk J."/>
            <person name="Arikit S."/>
            <person name="Mathioni S.M."/>
            <person name="Nakano M."/>
            <person name="Shan H."/>
            <person name="Telgmann-Rauber A."/>
            <person name="Kanno A."/>
            <person name="Yue Z."/>
            <person name="Chen H."/>
            <person name="Li W."/>
            <person name="Chen Y."/>
            <person name="Xu X."/>
            <person name="Zhang Y."/>
            <person name="Luo S."/>
            <person name="Chen H."/>
            <person name="Gao J."/>
            <person name="Mao Z."/>
            <person name="Pires J.C."/>
            <person name="Luo M."/>
            <person name="Kudrna D."/>
            <person name="Wing R.A."/>
            <person name="Meyers B.C."/>
            <person name="Yi K."/>
            <person name="Kong H."/>
            <person name="Lavrijsen P."/>
            <person name="Sunseri F."/>
            <person name="Falavigna A."/>
            <person name="Ye Y."/>
            <person name="Leebens-Mack J.H."/>
            <person name="Chen G."/>
        </authorList>
    </citation>
    <scope>NUCLEOTIDE SEQUENCE [LARGE SCALE GENOMIC DNA]</scope>
    <source>
        <strain evidence="3">cv. DH0086</strain>
    </source>
</reference>
<evidence type="ECO:0000256" key="1">
    <source>
        <dbReference type="SAM" id="MobiDB-lite"/>
    </source>
</evidence>
<feature type="region of interest" description="Disordered" evidence="1">
    <location>
        <begin position="181"/>
        <end position="225"/>
    </location>
</feature>
<keyword evidence="3" id="KW-1185">Reference proteome</keyword>
<dbReference type="EMBL" id="CM007381">
    <property type="protein sequence ID" value="ONK78961.1"/>
    <property type="molecule type" value="Genomic_DNA"/>
</dbReference>
<dbReference type="Gramene" id="ONK78961">
    <property type="protein sequence ID" value="ONK78961"/>
    <property type="gene ID" value="A4U43_C01F1450"/>
</dbReference>
<dbReference type="Proteomes" id="UP000243459">
    <property type="component" value="Chromosome 1"/>
</dbReference>
<evidence type="ECO:0000313" key="3">
    <source>
        <dbReference type="Proteomes" id="UP000243459"/>
    </source>
</evidence>
<feature type="compositionally biased region" description="Low complexity" evidence="1">
    <location>
        <begin position="188"/>
        <end position="201"/>
    </location>
</feature>
<dbReference type="OMA" id="YTLGWRG"/>
<proteinExistence type="predicted"/>
<dbReference type="AlphaFoldDB" id="A0A5P1FQH2"/>
<protein>
    <submittedName>
        <fullName evidence="2">Uncharacterized protein</fullName>
    </submittedName>
</protein>
<sequence length="225" mass="25043">MITRGRAILGLRNRLLNGDGSPISRAIALANVKRKASNSWSAVQDTYFSTKEIFENHRVVFTVGTSIASILTAWAGYSLRQMHQANIDKRLGSIEEAMKKNYSVEHEEIRKIVSSGNVSTAACIATAGTSLVLGYGLGWRGGAWFTKRKFHREQLKLLGQIKPNNRWQILRRPFVRLRKLQTSKKTAEQQSTRSHESSTSSAKLCSKPSSNLSQGILKNTLESPV</sequence>
<feature type="compositionally biased region" description="Polar residues" evidence="1">
    <location>
        <begin position="207"/>
        <end position="225"/>
    </location>
</feature>
<dbReference type="PANTHER" id="PTHR36703">
    <property type="entry name" value="TRIACYLGLYCEROL LIPASE-LIKE PROTEIN"/>
    <property type="match status" value="1"/>
</dbReference>
<organism evidence="2 3">
    <name type="scientific">Asparagus officinalis</name>
    <name type="common">Garden asparagus</name>
    <dbReference type="NCBI Taxonomy" id="4686"/>
    <lineage>
        <taxon>Eukaryota</taxon>
        <taxon>Viridiplantae</taxon>
        <taxon>Streptophyta</taxon>
        <taxon>Embryophyta</taxon>
        <taxon>Tracheophyta</taxon>
        <taxon>Spermatophyta</taxon>
        <taxon>Magnoliopsida</taxon>
        <taxon>Liliopsida</taxon>
        <taxon>Asparagales</taxon>
        <taxon>Asparagaceae</taxon>
        <taxon>Asparagoideae</taxon>
        <taxon>Asparagus</taxon>
    </lineage>
</organism>
<gene>
    <name evidence="2" type="ORF">A4U43_C01F1450</name>
</gene>
<dbReference type="PANTHER" id="PTHR36703:SF1">
    <property type="entry name" value="TRIACYLGLYCEROL LIPASE-LIKE PROTEIN"/>
    <property type="match status" value="1"/>
</dbReference>